<dbReference type="AlphaFoldDB" id="A0A2U2EKP7"/>
<name>A0A2U2EKP7_9FIRM</name>
<accession>A0A2U2EKP7</accession>
<proteinExistence type="predicted"/>
<organism evidence="2 3">
    <name type="scientific">Agathobacter rectalis</name>
    <dbReference type="NCBI Taxonomy" id="39491"/>
    <lineage>
        <taxon>Bacteria</taxon>
        <taxon>Bacillati</taxon>
        <taxon>Bacillota</taxon>
        <taxon>Clostridia</taxon>
        <taxon>Lachnospirales</taxon>
        <taxon>Lachnospiraceae</taxon>
        <taxon>Agathobacter</taxon>
    </lineage>
</organism>
<feature type="region of interest" description="Disordered" evidence="1">
    <location>
        <begin position="1"/>
        <end position="26"/>
    </location>
</feature>
<feature type="compositionally biased region" description="Basic and acidic residues" evidence="1">
    <location>
        <begin position="130"/>
        <end position="150"/>
    </location>
</feature>
<gene>
    <name evidence="2" type="ORF">LD38_00225</name>
</gene>
<dbReference type="RefSeq" id="WP_109256920.1">
    <property type="nucleotide sequence ID" value="NZ_JRFS01000001.1"/>
</dbReference>
<evidence type="ECO:0000256" key="1">
    <source>
        <dbReference type="SAM" id="MobiDB-lite"/>
    </source>
</evidence>
<evidence type="ECO:0000313" key="2">
    <source>
        <dbReference type="EMBL" id="PWE85081.1"/>
    </source>
</evidence>
<feature type="compositionally biased region" description="Gly residues" evidence="1">
    <location>
        <begin position="9"/>
        <end position="22"/>
    </location>
</feature>
<dbReference type="EMBL" id="JRFS01000001">
    <property type="protein sequence ID" value="PWE85081.1"/>
    <property type="molecule type" value="Genomic_DNA"/>
</dbReference>
<comment type="caution">
    <text evidence="2">The sequence shown here is derived from an EMBL/GenBank/DDBJ whole genome shotgun (WGS) entry which is preliminary data.</text>
</comment>
<dbReference type="Proteomes" id="UP000245905">
    <property type="component" value="Unassembled WGS sequence"/>
</dbReference>
<evidence type="ECO:0000313" key="3">
    <source>
        <dbReference type="Proteomes" id="UP000245905"/>
    </source>
</evidence>
<sequence length="182" mass="20423">MRYRAQIFGGRGGGSGRGGGGWSDSEVGATPAKFMYNGAKRKTGGEDGYVKNSKYENGLHDIDGGKTTAEQFANQFKTREELDKVHNYLVDKNASVNAKIRQLKSADELRKNPKLYHEAKATREASNAVNDRRSKVAPVKAEKTVRKADDEYTSSRTSTYDRWYKRNRDNFAAYYFGSKGKK</sequence>
<reference evidence="2 3" key="1">
    <citation type="submission" date="2014-09" db="EMBL/GenBank/DDBJ databases">
        <title>Butyrate-producing bacteria isolated from human gut.</title>
        <authorList>
            <person name="Zhang Q."/>
            <person name="Zhao L."/>
        </authorList>
    </citation>
    <scope>NUCLEOTIDE SEQUENCE [LARGE SCALE GENOMIC DNA]</scope>
    <source>
        <strain evidence="2 3">R22</strain>
    </source>
</reference>
<feature type="region of interest" description="Disordered" evidence="1">
    <location>
        <begin position="117"/>
        <end position="157"/>
    </location>
</feature>
<protein>
    <submittedName>
        <fullName evidence="2">Uncharacterized protein</fullName>
    </submittedName>
</protein>